<dbReference type="Proteomes" id="UP001597307">
    <property type="component" value="Unassembled WGS sequence"/>
</dbReference>
<accession>A0ABW4Q680</accession>
<protein>
    <recommendedName>
        <fullName evidence="4">STAS domain-containing protein</fullName>
    </recommendedName>
</protein>
<proteinExistence type="predicted"/>
<reference evidence="3" key="1">
    <citation type="journal article" date="2019" name="Int. J. Syst. Evol. Microbiol.">
        <title>The Global Catalogue of Microorganisms (GCM) 10K type strain sequencing project: providing services to taxonomists for standard genome sequencing and annotation.</title>
        <authorList>
            <consortium name="The Broad Institute Genomics Platform"/>
            <consortium name="The Broad Institute Genome Sequencing Center for Infectious Disease"/>
            <person name="Wu L."/>
            <person name="Ma J."/>
        </authorList>
    </citation>
    <scope>NUCLEOTIDE SEQUENCE [LARGE SCALE GENOMIC DNA]</scope>
    <source>
        <strain evidence="3">JCM 11496</strain>
    </source>
</reference>
<evidence type="ECO:0008006" key="4">
    <source>
        <dbReference type="Google" id="ProtNLM"/>
    </source>
</evidence>
<evidence type="ECO:0000313" key="3">
    <source>
        <dbReference type="Proteomes" id="UP001597307"/>
    </source>
</evidence>
<dbReference type="RefSeq" id="WP_343880278.1">
    <property type="nucleotide sequence ID" value="NZ_BAAAIJ010000047.1"/>
</dbReference>
<evidence type="ECO:0000313" key="2">
    <source>
        <dbReference type="EMBL" id="MFD1846044.1"/>
    </source>
</evidence>
<keyword evidence="3" id="KW-1185">Reference proteome</keyword>
<comment type="caution">
    <text evidence="2">The sequence shown here is derived from an EMBL/GenBank/DDBJ whole genome shotgun (WGS) entry which is preliminary data.</text>
</comment>
<evidence type="ECO:0000256" key="1">
    <source>
        <dbReference type="SAM" id="MobiDB-lite"/>
    </source>
</evidence>
<sequence>MKTQTPSPLASATIATTNAAAGAPRDPARERSMAAHPSASHLKLRILVSTDADLDSVRIHVHGCVSPVNIHGLDLLVRRASALSPDTIIILDLGEAQAWDSVRADLEGPSILARLERTLSAPGRLRLRVIPPLN</sequence>
<name>A0ABW4Q680_9MICC</name>
<organism evidence="2 3">
    <name type="scientific">Arthrobacter flavus</name>
    <dbReference type="NCBI Taxonomy" id="95172"/>
    <lineage>
        <taxon>Bacteria</taxon>
        <taxon>Bacillati</taxon>
        <taxon>Actinomycetota</taxon>
        <taxon>Actinomycetes</taxon>
        <taxon>Micrococcales</taxon>
        <taxon>Micrococcaceae</taxon>
        <taxon>Arthrobacter</taxon>
    </lineage>
</organism>
<dbReference type="EMBL" id="JBHUGA010000011">
    <property type="protein sequence ID" value="MFD1846044.1"/>
    <property type="molecule type" value="Genomic_DNA"/>
</dbReference>
<gene>
    <name evidence="2" type="ORF">ACFSFX_05475</name>
</gene>
<feature type="region of interest" description="Disordered" evidence="1">
    <location>
        <begin position="17"/>
        <end position="37"/>
    </location>
</feature>